<name>A0A1H8V5Z3_9ACTN</name>
<dbReference type="OrthoDB" id="4682164at2"/>
<proteinExistence type="predicted"/>
<dbReference type="InterPro" id="IPR029058">
    <property type="entry name" value="AB_hydrolase_fold"/>
</dbReference>
<dbReference type="Proteomes" id="UP000198960">
    <property type="component" value="Unassembled WGS sequence"/>
</dbReference>
<keyword evidence="2" id="KW-1185">Reference proteome</keyword>
<dbReference type="AlphaFoldDB" id="A0A1H8V5Z3"/>
<dbReference type="Gene3D" id="3.40.50.1820">
    <property type="entry name" value="alpha/beta hydrolase"/>
    <property type="match status" value="1"/>
</dbReference>
<evidence type="ECO:0000313" key="2">
    <source>
        <dbReference type="Proteomes" id="UP000198960"/>
    </source>
</evidence>
<dbReference type="SUPFAM" id="SSF53474">
    <property type="entry name" value="alpha/beta-Hydrolases"/>
    <property type="match status" value="1"/>
</dbReference>
<evidence type="ECO:0000313" key="1">
    <source>
        <dbReference type="EMBL" id="SEP10836.1"/>
    </source>
</evidence>
<sequence>MASANIDGLTIAYDLIGDSGRPWVITPGGRFSKDDPGLSELAAALAERGNRVLLWDRPNTGASDVCFTGDSESQMQADVLAGLIRHLDLGPTVIAGGSGGARVSMLAAARHRDVTAALAVWWISGGVYGLLQLGAYYCAPSARAAWDDGMAAVAALPQWAEAIERNPANRQRILDQDVPAFVESMQRWMLAYCPCEDEVVPGLSAADARAFDVPTLVFRSGASDLNHPRATSERVAEVLPAARLVEPPWGDQEWRERQTARNRGEAGGLFVRWPLLVPQLQDWADGVLA</sequence>
<organism evidence="1 2">
    <name type="scientific">Trujillonella endophytica</name>
    <dbReference type="NCBI Taxonomy" id="673521"/>
    <lineage>
        <taxon>Bacteria</taxon>
        <taxon>Bacillati</taxon>
        <taxon>Actinomycetota</taxon>
        <taxon>Actinomycetes</taxon>
        <taxon>Geodermatophilales</taxon>
        <taxon>Geodermatophilaceae</taxon>
        <taxon>Trujillonella</taxon>
    </lineage>
</organism>
<dbReference type="EMBL" id="FOEE01000010">
    <property type="protein sequence ID" value="SEP10836.1"/>
    <property type="molecule type" value="Genomic_DNA"/>
</dbReference>
<dbReference type="RefSeq" id="WP_091945828.1">
    <property type="nucleotide sequence ID" value="NZ_FOEE01000010.1"/>
</dbReference>
<protein>
    <submittedName>
        <fullName evidence="1">Pimeloyl-ACP methyl ester carboxylesterase</fullName>
    </submittedName>
</protein>
<dbReference type="STRING" id="673521.SAMN05660991_03326"/>
<gene>
    <name evidence="1" type="ORF">SAMN05660991_03326</name>
</gene>
<reference evidence="2" key="1">
    <citation type="submission" date="2016-10" db="EMBL/GenBank/DDBJ databases">
        <authorList>
            <person name="Varghese N."/>
            <person name="Submissions S."/>
        </authorList>
    </citation>
    <scope>NUCLEOTIDE SEQUENCE [LARGE SCALE GENOMIC DNA]</scope>
    <source>
        <strain evidence="2">DSM 45413</strain>
    </source>
</reference>
<accession>A0A1H8V5Z3</accession>